<feature type="domain" description="2EXR" evidence="1">
    <location>
        <begin position="13"/>
        <end position="115"/>
    </location>
</feature>
<gene>
    <name evidence="2" type="ORF">G7Y89_g12980</name>
</gene>
<accession>A0A8H4R876</accession>
<reference evidence="2 3" key="1">
    <citation type="submission" date="2020-03" db="EMBL/GenBank/DDBJ databases">
        <title>Draft Genome Sequence of Cudoniella acicularis.</title>
        <authorList>
            <person name="Buettner E."/>
            <person name="Kellner H."/>
        </authorList>
    </citation>
    <scope>NUCLEOTIDE SEQUENCE [LARGE SCALE GENOMIC DNA]</scope>
    <source>
        <strain evidence="2 3">DSM 108380</strain>
    </source>
</reference>
<evidence type="ECO:0000259" key="1">
    <source>
        <dbReference type="Pfam" id="PF20150"/>
    </source>
</evidence>
<name>A0A8H4R876_9HELO</name>
<dbReference type="InterPro" id="IPR045518">
    <property type="entry name" value="2EXR"/>
</dbReference>
<protein>
    <recommendedName>
        <fullName evidence="1">2EXR domain-containing protein</fullName>
    </recommendedName>
</protein>
<proteinExistence type="predicted"/>
<dbReference type="PANTHER" id="PTHR35910:SF6">
    <property type="entry name" value="2EXR DOMAIN-CONTAINING PROTEIN"/>
    <property type="match status" value="1"/>
</dbReference>
<evidence type="ECO:0000313" key="2">
    <source>
        <dbReference type="EMBL" id="KAF4625187.1"/>
    </source>
</evidence>
<organism evidence="2 3">
    <name type="scientific">Cudoniella acicularis</name>
    <dbReference type="NCBI Taxonomy" id="354080"/>
    <lineage>
        <taxon>Eukaryota</taxon>
        <taxon>Fungi</taxon>
        <taxon>Dikarya</taxon>
        <taxon>Ascomycota</taxon>
        <taxon>Pezizomycotina</taxon>
        <taxon>Leotiomycetes</taxon>
        <taxon>Helotiales</taxon>
        <taxon>Tricladiaceae</taxon>
        <taxon>Cudoniella</taxon>
    </lineage>
</organism>
<sequence>MPRHPHPGPLKEFTLFPKLIPELRIMIWKYASHIPRDVDIRMRNLQLDGSNDMSPRIRLPEMYFYFSNCAPPALLHVNKEAREEGLGWYNLTFDTSFCDSRYLVRTEPTIYLNWAVHRLYVLDTGRFSTRLINWTWEGFRDLIDRCTSNGLRFIAWNIWKMSPRDCAKVLSRGYTLKGIVLVSSPISQLKPGHRGDAVFTNFSEIDVNSHPADHNSTENQLEVYKYVLEVALDIEVLKPHEVDMSFLTGLYFDEYLS</sequence>
<dbReference type="PANTHER" id="PTHR35910">
    <property type="entry name" value="2EXR DOMAIN-CONTAINING PROTEIN"/>
    <property type="match status" value="1"/>
</dbReference>
<dbReference type="AlphaFoldDB" id="A0A8H4R876"/>
<dbReference type="EMBL" id="JAAMPI010001442">
    <property type="protein sequence ID" value="KAF4625187.1"/>
    <property type="molecule type" value="Genomic_DNA"/>
</dbReference>
<evidence type="ECO:0000313" key="3">
    <source>
        <dbReference type="Proteomes" id="UP000566819"/>
    </source>
</evidence>
<dbReference type="OrthoDB" id="3561583at2759"/>
<keyword evidence="3" id="KW-1185">Reference proteome</keyword>
<dbReference type="Proteomes" id="UP000566819">
    <property type="component" value="Unassembled WGS sequence"/>
</dbReference>
<dbReference type="Pfam" id="PF20150">
    <property type="entry name" value="2EXR"/>
    <property type="match status" value="1"/>
</dbReference>
<comment type="caution">
    <text evidence="2">The sequence shown here is derived from an EMBL/GenBank/DDBJ whole genome shotgun (WGS) entry which is preliminary data.</text>
</comment>